<sequence length="60" mass="7047">LQELWCFVIIYDSILIITAYDYGEIEFIQSVFLFSRHNPQIAITCKCNNLIINILADEHK</sequence>
<dbReference type="AlphaFoldDB" id="A0A9Q5X6D6"/>
<accession>A0A9Q5X6D6</accession>
<dbReference type="RefSeq" id="WP_204246149.1">
    <property type="nucleotide sequence ID" value="NZ_NFIJ01000056.1"/>
</dbReference>
<feature type="non-terminal residue" evidence="1">
    <location>
        <position position="1"/>
    </location>
</feature>
<organism evidence="1 2">
    <name type="scientific">Parabacteroides johnsonii</name>
    <dbReference type="NCBI Taxonomy" id="387661"/>
    <lineage>
        <taxon>Bacteria</taxon>
        <taxon>Pseudomonadati</taxon>
        <taxon>Bacteroidota</taxon>
        <taxon>Bacteroidia</taxon>
        <taxon>Bacteroidales</taxon>
        <taxon>Tannerellaceae</taxon>
        <taxon>Parabacteroides</taxon>
    </lineage>
</organism>
<proteinExistence type="predicted"/>
<protein>
    <submittedName>
        <fullName evidence="1">Uncharacterized protein</fullName>
    </submittedName>
</protein>
<evidence type="ECO:0000313" key="2">
    <source>
        <dbReference type="Proteomes" id="UP000195975"/>
    </source>
</evidence>
<dbReference type="EMBL" id="NFIJ01000062">
    <property type="protein sequence ID" value="OUN99912.1"/>
    <property type="molecule type" value="Genomic_DNA"/>
</dbReference>
<name>A0A9Q5X6D6_9BACT</name>
<comment type="caution">
    <text evidence="1">The sequence shown here is derived from an EMBL/GenBank/DDBJ whole genome shotgun (WGS) entry which is preliminary data.</text>
</comment>
<reference evidence="2" key="1">
    <citation type="submission" date="2017-04" db="EMBL/GenBank/DDBJ databases">
        <title>Function of individual gut microbiota members based on whole genome sequencing of pure cultures obtained from chicken caecum.</title>
        <authorList>
            <person name="Medvecky M."/>
            <person name="Cejkova D."/>
            <person name="Polansky O."/>
            <person name="Karasova D."/>
            <person name="Kubasova T."/>
            <person name="Cizek A."/>
            <person name="Rychlik I."/>
        </authorList>
    </citation>
    <scope>NUCLEOTIDE SEQUENCE [LARGE SCALE GENOMIC DNA]</scope>
    <source>
        <strain evidence="2">An42</strain>
    </source>
</reference>
<gene>
    <name evidence="1" type="ORF">B5F96_18160</name>
</gene>
<dbReference type="Proteomes" id="UP000195975">
    <property type="component" value="Unassembled WGS sequence"/>
</dbReference>
<evidence type="ECO:0000313" key="1">
    <source>
        <dbReference type="EMBL" id="OUN99912.1"/>
    </source>
</evidence>